<dbReference type="EMBL" id="JPME01000002">
    <property type="protein sequence ID" value="KEZ91882.1"/>
    <property type="molecule type" value="Genomic_DNA"/>
</dbReference>
<protein>
    <submittedName>
        <fullName evidence="1">Uncharacterized protein</fullName>
    </submittedName>
</protein>
<comment type="caution">
    <text evidence="1">The sequence shown here is derived from an EMBL/GenBank/DDBJ whole genome shotgun (WGS) entry which is preliminary data.</text>
</comment>
<evidence type="ECO:0000313" key="2">
    <source>
        <dbReference type="Proteomes" id="UP000028525"/>
    </source>
</evidence>
<dbReference type="Proteomes" id="UP000028525">
    <property type="component" value="Unassembled WGS sequence"/>
</dbReference>
<keyword evidence="2" id="KW-1185">Reference proteome</keyword>
<organism evidence="1 2">
    <name type="scientific">Lacrimispora celerecrescens</name>
    <dbReference type="NCBI Taxonomy" id="29354"/>
    <lineage>
        <taxon>Bacteria</taxon>
        <taxon>Bacillati</taxon>
        <taxon>Bacillota</taxon>
        <taxon>Clostridia</taxon>
        <taxon>Lachnospirales</taxon>
        <taxon>Lachnospiraceae</taxon>
        <taxon>Lacrimispora</taxon>
    </lineage>
</organism>
<reference evidence="1 2" key="1">
    <citation type="submission" date="2014-07" db="EMBL/GenBank/DDBJ databases">
        <title>Draft genome of Clostridium celerecrescens 152B isolated from sediments associated with methane hydrate from Krishna Godavari basin.</title>
        <authorList>
            <person name="Honkalas V.S."/>
            <person name="Dabir A.P."/>
            <person name="Arora P."/>
            <person name="Dhakephalkar P.K."/>
        </authorList>
    </citation>
    <scope>NUCLEOTIDE SEQUENCE [LARGE SCALE GENOMIC DNA]</scope>
    <source>
        <strain evidence="1 2">152B</strain>
    </source>
</reference>
<proteinExistence type="predicted"/>
<name>A0A084JSE8_9FIRM</name>
<evidence type="ECO:0000313" key="1">
    <source>
        <dbReference type="EMBL" id="KEZ91882.1"/>
    </source>
</evidence>
<sequence>MKRILKVEAFPETADVCVISRAKRREGGADMQAYPHPLPVSWRATANEGLKVPNLRLRILPPAGRIIKLIF</sequence>
<accession>A0A084JSE8</accession>
<dbReference type="AlphaFoldDB" id="A0A084JSE8"/>
<dbReference type="STRING" id="29354.IO98_01545"/>
<gene>
    <name evidence="1" type="ORF">IO98_01545</name>
</gene>